<keyword evidence="14" id="KW-0473">Membrane attack complex</keyword>
<evidence type="ECO:0000256" key="20">
    <source>
        <dbReference type="ARBA" id="ARBA00093294"/>
    </source>
</evidence>
<dbReference type="SMART" id="SM00192">
    <property type="entry name" value="LDLa"/>
    <property type="match status" value="1"/>
</dbReference>
<dbReference type="InterPro" id="IPR036055">
    <property type="entry name" value="LDL_receptor-like_sf"/>
</dbReference>
<dbReference type="PROSITE" id="PS00279">
    <property type="entry name" value="MACPF_1"/>
    <property type="match status" value="1"/>
</dbReference>
<dbReference type="Proteomes" id="UP000008672">
    <property type="component" value="Unassembled WGS sequence"/>
</dbReference>
<evidence type="ECO:0000256" key="18">
    <source>
        <dbReference type="ARBA" id="ARBA00023180"/>
    </source>
</evidence>
<dbReference type="SMR" id="M3XIC2"/>
<dbReference type="EMBL" id="AFYH01110975">
    <property type="status" value="NOT_ANNOTATED_CDS"/>
    <property type="molecule type" value="Genomic_DNA"/>
</dbReference>
<dbReference type="SMART" id="SM00209">
    <property type="entry name" value="TSP1"/>
    <property type="match status" value="2"/>
</dbReference>
<dbReference type="InterPro" id="IPR023415">
    <property type="entry name" value="LDLR_class-A_CS"/>
</dbReference>
<keyword evidence="15" id="KW-0472">Membrane</keyword>
<dbReference type="GO" id="GO:0005576">
    <property type="term" value="C:extracellular region"/>
    <property type="evidence" value="ECO:0007669"/>
    <property type="project" value="UniProtKB-SubCell"/>
</dbReference>
<dbReference type="Pfam" id="PF00057">
    <property type="entry name" value="Ldl_recept_a"/>
    <property type="match status" value="1"/>
</dbReference>
<dbReference type="InParanoid" id="M3XIC2"/>
<dbReference type="SUPFAM" id="SSF82895">
    <property type="entry name" value="TSP-1 type 1 repeat"/>
    <property type="match status" value="2"/>
</dbReference>
<evidence type="ECO:0000256" key="3">
    <source>
        <dbReference type="ARBA" id="ARBA00009214"/>
    </source>
</evidence>
<dbReference type="InterPro" id="IPR020864">
    <property type="entry name" value="MACPF"/>
</dbReference>
<comment type="subcellular location">
    <subcellularLocation>
        <location evidence="2">Secreted</location>
    </subcellularLocation>
    <subcellularLocation>
        <location evidence="1">Target cell membrane</location>
        <topology evidence="1">Multi-pass membrane protein</topology>
    </subcellularLocation>
</comment>
<dbReference type="SUPFAM" id="SSF57424">
    <property type="entry name" value="LDL receptor-like module"/>
    <property type="match status" value="1"/>
</dbReference>
<evidence type="ECO:0000256" key="11">
    <source>
        <dbReference type="ARBA" id="ARBA00022852"/>
    </source>
</evidence>
<sequence>MIDRQLINIQKQYTNYFIVMFPVHRPATMKTVYTVVCFCYVFFSLQKPLSVSGEQNSLDNEALRRPVREADAPPPQECKISPWREWSSCDPCTKLKYRSRSIENFGQFGGMACTEPLGDSQLCETQQDCEKESIDCGDDFTCDSGRCIKKTLLCNEDNDCGDYSDEECDQAPKPPCRGTDIEQAELGRTAGNGINILGMEASINPFDNDYYHGTCDRVKDGNTNTYYRKPWNVAYLAYKTKVDKSLATEIYKDTKSIISKLFEESTANFNLGLSFKLKPTEENANVSMDGSLGYRVNKSRSLHELMEYSHQKNKKFMRVRGQIQLGEFRMRSRDPVLTSTFLDDLKHLPNIYDKGEYFKFLEDYGTHYTASGSVGGTYELIYVLNEPAMHLKVVSDEDVKNCLGYNLSFNYDNPINATLNLDLHADECDNVKKGSETNEEQSHVVDKVISLVNGGTVDFTTLLEHSLSQKKEVIDASVYINWAKSLINSPVLIKQKPSPIYSLVPVRMKDAILKKKNLVQATEDYIAEYNVCKCMPCENGGTVVLIDGECKCVCSEYYEGIACQKAVKSDIFKKDETSQDGNWGCWSAWSSCSDGIRTRTRECKDASSGGGACRGTAESINSC</sequence>
<dbReference type="EMBL" id="AFYH01110974">
    <property type="status" value="NOT_ANNOTATED_CDS"/>
    <property type="molecule type" value="Genomic_DNA"/>
</dbReference>
<organism evidence="24 25">
    <name type="scientific">Latimeria chalumnae</name>
    <name type="common">Coelacanth</name>
    <dbReference type="NCBI Taxonomy" id="7897"/>
    <lineage>
        <taxon>Eukaryota</taxon>
        <taxon>Metazoa</taxon>
        <taxon>Chordata</taxon>
        <taxon>Craniata</taxon>
        <taxon>Vertebrata</taxon>
        <taxon>Euteleostomi</taxon>
        <taxon>Coelacanthiformes</taxon>
        <taxon>Coelacanthidae</taxon>
        <taxon>Latimeria</taxon>
    </lineage>
</organism>
<dbReference type="GO" id="GO:0006957">
    <property type="term" value="P:complement activation, alternative pathway"/>
    <property type="evidence" value="ECO:0007669"/>
    <property type="project" value="UniProtKB-KW"/>
</dbReference>
<dbReference type="InterPro" id="IPR001862">
    <property type="entry name" value="MAC_perforin"/>
</dbReference>
<dbReference type="Ensembl" id="ENSLACT00000026532.1">
    <property type="protein sequence ID" value="ENSLACP00000022478.1"/>
    <property type="gene ID" value="ENSLACG00000012497.2"/>
</dbReference>
<evidence type="ECO:0000256" key="21">
    <source>
        <dbReference type="ARBA" id="ARBA00093512"/>
    </source>
</evidence>
<evidence type="ECO:0000313" key="24">
    <source>
        <dbReference type="Ensembl" id="ENSLACP00000022478.1"/>
    </source>
</evidence>
<dbReference type="Gene3D" id="2.10.25.10">
    <property type="entry name" value="Laminin"/>
    <property type="match status" value="1"/>
</dbReference>
<proteinExistence type="inferred from homology"/>
<name>M3XIC2_LATCH</name>
<dbReference type="InterPro" id="IPR002172">
    <property type="entry name" value="LDrepeatLR_classA_rpt"/>
</dbReference>
<dbReference type="InterPro" id="IPR020863">
    <property type="entry name" value="MACPF_CS"/>
</dbReference>
<reference evidence="25" key="1">
    <citation type="submission" date="2011-08" db="EMBL/GenBank/DDBJ databases">
        <title>The draft genome of Latimeria chalumnae.</title>
        <authorList>
            <person name="Di Palma F."/>
            <person name="Alfoldi J."/>
            <person name="Johnson J."/>
            <person name="Berlin A."/>
            <person name="Gnerre S."/>
            <person name="Jaffe D."/>
            <person name="MacCallum I."/>
            <person name="Young S."/>
            <person name="Walker B.J."/>
            <person name="Lander E."/>
            <person name="Lindblad-Toh K."/>
        </authorList>
    </citation>
    <scope>NUCLEOTIDE SEQUENCE [LARGE SCALE GENOMIC DNA]</scope>
    <source>
        <strain evidence="25">Wild caught</strain>
    </source>
</reference>
<dbReference type="EMBL" id="AFYH01110977">
    <property type="status" value="NOT_ANNOTATED_CDS"/>
    <property type="molecule type" value="Genomic_DNA"/>
</dbReference>
<dbReference type="PANTHER" id="PTHR45742">
    <property type="entry name" value="COMPLEMENT COMPONENT C6"/>
    <property type="match status" value="1"/>
</dbReference>
<evidence type="ECO:0000256" key="7">
    <source>
        <dbReference type="ARBA" id="ARBA00022536"/>
    </source>
</evidence>
<evidence type="ECO:0000313" key="25">
    <source>
        <dbReference type="Proteomes" id="UP000008672"/>
    </source>
</evidence>
<dbReference type="GO" id="GO:0005579">
    <property type="term" value="C:membrane attack complex"/>
    <property type="evidence" value="ECO:0007669"/>
    <property type="project" value="UniProtKB-KW"/>
</dbReference>
<dbReference type="Pfam" id="PF00090">
    <property type="entry name" value="TSP_1"/>
    <property type="match status" value="2"/>
</dbReference>
<keyword evidence="19" id="KW-1053">Target membrane</keyword>
<evidence type="ECO:0000256" key="13">
    <source>
        <dbReference type="ARBA" id="ARBA00022875"/>
    </source>
</evidence>
<dbReference type="FunCoup" id="M3XIC2">
    <property type="interactions" value="269"/>
</dbReference>
<evidence type="ECO:0000256" key="1">
    <source>
        <dbReference type="ARBA" id="ARBA00004276"/>
    </source>
</evidence>
<evidence type="ECO:0000256" key="19">
    <source>
        <dbReference type="ARBA" id="ARBA00023298"/>
    </source>
</evidence>
<evidence type="ECO:0000256" key="2">
    <source>
        <dbReference type="ARBA" id="ARBA00004613"/>
    </source>
</evidence>
<feature type="disulfide bond" evidence="22">
    <location>
        <begin position="142"/>
        <end position="160"/>
    </location>
</feature>
<dbReference type="GO" id="GO:0044218">
    <property type="term" value="C:other organism cell membrane"/>
    <property type="evidence" value="ECO:0007669"/>
    <property type="project" value="UniProtKB-KW"/>
</dbReference>
<keyword evidence="18" id="KW-0325">Glycoprotein</keyword>
<dbReference type="STRING" id="7897.ENSLACP00000022478"/>
<protein>
    <recommendedName>
        <fullName evidence="4">Complement component C9</fullName>
    </recommendedName>
</protein>
<dbReference type="GO" id="GO:0031640">
    <property type="term" value="P:killing of cells of another organism"/>
    <property type="evidence" value="ECO:0007669"/>
    <property type="project" value="UniProtKB-KW"/>
</dbReference>
<accession>M3XIC2</accession>
<dbReference type="EMBL" id="AFYH01110971">
    <property type="status" value="NOT_ANNOTATED_CDS"/>
    <property type="molecule type" value="Genomic_DNA"/>
</dbReference>
<dbReference type="EMBL" id="AFYH01110973">
    <property type="status" value="NOT_ANNOTATED_CDS"/>
    <property type="molecule type" value="Genomic_DNA"/>
</dbReference>
<comment type="caution">
    <text evidence="22">Lacks conserved residue(s) required for the propagation of feature annotation.</text>
</comment>
<dbReference type="EMBL" id="AFYH01110976">
    <property type="status" value="NOT_ANNOTATED_CDS"/>
    <property type="molecule type" value="Genomic_DNA"/>
</dbReference>
<keyword evidence="10" id="KW-0812">Transmembrane</keyword>
<comment type="subunit">
    <text evidence="21">Homooligomer; about 20 C9 chains oligomerize to give rise to a huge beta-barrel that forms a 100 Angstrom diameter pore in target membranes. Component of the membrane attack complex (MAC), composed of complement C5b, C6, C7, C8A, C8B, C8G and multiple copies of the pore-forming subunit C9.</text>
</comment>
<evidence type="ECO:0000256" key="22">
    <source>
        <dbReference type="PROSITE-ProRule" id="PRU00124"/>
    </source>
</evidence>
<dbReference type="EMBL" id="AFYH01110972">
    <property type="status" value="NOT_ANNOTATED_CDS"/>
    <property type="molecule type" value="Genomic_DNA"/>
</dbReference>
<feature type="domain" description="MACPF" evidence="23">
    <location>
        <begin position="172"/>
        <end position="533"/>
    </location>
</feature>
<dbReference type="GO" id="GO:0006958">
    <property type="term" value="P:complement activation, classical pathway"/>
    <property type="evidence" value="ECO:0007669"/>
    <property type="project" value="UniProtKB-KW"/>
</dbReference>
<keyword evidence="13" id="KW-0180">Complement pathway</keyword>
<dbReference type="AlphaFoldDB" id="M3XIC2"/>
<dbReference type="HOGENOM" id="CLU_032453_2_0_1"/>
<evidence type="ECO:0000256" key="4">
    <source>
        <dbReference type="ARBA" id="ARBA00018261"/>
    </source>
</evidence>
<keyword evidence="8" id="KW-1052">Target cell membrane</keyword>
<keyword evidence="5" id="KW-1134">Transmembrane beta strand</keyword>
<evidence type="ECO:0000256" key="12">
    <source>
        <dbReference type="ARBA" id="ARBA00022859"/>
    </source>
</evidence>
<dbReference type="PROSITE" id="PS51412">
    <property type="entry name" value="MACPF_2"/>
    <property type="match status" value="1"/>
</dbReference>
<dbReference type="PANTHER" id="PTHR45742:SF3">
    <property type="entry name" value="COMPLEMENT COMPONENT C9"/>
    <property type="match status" value="1"/>
</dbReference>
<dbReference type="OMA" id="FSVRKCH"/>
<gene>
    <name evidence="24" type="primary">C9</name>
</gene>
<keyword evidence="16 22" id="KW-1015">Disulfide bond</keyword>
<evidence type="ECO:0000259" key="23">
    <source>
        <dbReference type="PROSITE" id="PS51412"/>
    </source>
</evidence>
<comment type="function">
    <text evidence="20">Pore-forming component of the membrane attack complex (MAC), a multiprotein complex activated by the complement cascade, which inserts into a target cell membrane and forms a pore, leading to target cell membrane rupture and cell lysis. The MAC is initiated by proteolytic cleavage of C5 into complement C5b in response to the classical, alternative, lectin and GZMK complement pathways. The complement pathways consist in a cascade of proteins that leads to phagocytosis and breakdown of pathogens and signaling that strengthens the adaptive immune system. Constitutes the pore-forming subunit of the MAC complex: during MAC assembly, C9 associates with the C5b8 intermediate complex, and polymerizes to complete the pore.</text>
</comment>
<evidence type="ECO:0000256" key="6">
    <source>
        <dbReference type="ARBA" id="ARBA00022525"/>
    </source>
</evidence>
<dbReference type="eggNOG" id="ENOG502QWHM">
    <property type="taxonomic scope" value="Eukaryota"/>
</dbReference>
<dbReference type="InterPro" id="IPR000884">
    <property type="entry name" value="TSP1_rpt"/>
</dbReference>
<keyword evidence="7" id="KW-0245">EGF-like domain</keyword>
<dbReference type="EMBL" id="AFYH01110969">
    <property type="status" value="NOT_ANNOTATED_CDS"/>
    <property type="molecule type" value="Genomic_DNA"/>
</dbReference>
<evidence type="ECO:0000256" key="8">
    <source>
        <dbReference type="ARBA" id="ARBA00022537"/>
    </source>
</evidence>
<dbReference type="CDD" id="cd00112">
    <property type="entry name" value="LDLa"/>
    <property type="match status" value="1"/>
</dbReference>
<dbReference type="PRINTS" id="PR00764">
    <property type="entry name" value="COMPLEMENTC9"/>
</dbReference>
<dbReference type="Pfam" id="PF01823">
    <property type="entry name" value="MACPF"/>
    <property type="match status" value="1"/>
</dbReference>
<evidence type="ECO:0000256" key="17">
    <source>
        <dbReference type="ARBA" id="ARBA00023162"/>
    </source>
</evidence>
<evidence type="ECO:0000256" key="14">
    <source>
        <dbReference type="ARBA" id="ARBA00023058"/>
    </source>
</evidence>
<keyword evidence="6" id="KW-0964">Secreted</keyword>
<dbReference type="PROSITE" id="PS50068">
    <property type="entry name" value="LDLRA_2"/>
    <property type="match status" value="1"/>
</dbReference>
<evidence type="ECO:0000256" key="16">
    <source>
        <dbReference type="ARBA" id="ARBA00023157"/>
    </source>
</evidence>
<keyword evidence="12" id="KW-0391">Immunity</keyword>
<evidence type="ECO:0000256" key="9">
    <source>
        <dbReference type="ARBA" id="ARBA00022588"/>
    </source>
</evidence>
<reference evidence="24" key="2">
    <citation type="submission" date="2025-08" db="UniProtKB">
        <authorList>
            <consortium name="Ensembl"/>
        </authorList>
    </citation>
    <scope>IDENTIFICATION</scope>
</reference>
<dbReference type="SMART" id="SM00457">
    <property type="entry name" value="MACPF"/>
    <property type="match status" value="1"/>
</dbReference>
<dbReference type="EMBL" id="AFYH01110970">
    <property type="status" value="NOT_ANNOTATED_CDS"/>
    <property type="molecule type" value="Genomic_DNA"/>
</dbReference>
<dbReference type="GeneTree" id="ENSGT00940000159777"/>
<keyword evidence="9" id="KW-0399">Innate immunity</keyword>
<comment type="similarity">
    <text evidence="3">Belongs to the complement C6/C7/C8/C9 family.</text>
</comment>
<reference evidence="24" key="3">
    <citation type="submission" date="2025-09" db="UniProtKB">
        <authorList>
            <consortium name="Ensembl"/>
        </authorList>
    </citation>
    <scope>IDENTIFICATION</scope>
</reference>
<keyword evidence="11" id="KW-0204">Cytolysis</keyword>
<dbReference type="PROSITE" id="PS50092">
    <property type="entry name" value="TSP1"/>
    <property type="match status" value="2"/>
</dbReference>
<dbReference type="Gene3D" id="4.10.400.10">
    <property type="entry name" value="Low-density Lipoprotein Receptor"/>
    <property type="match status" value="1"/>
</dbReference>
<dbReference type="Gene3D" id="2.20.100.10">
    <property type="entry name" value="Thrombospondin type-1 (TSP1) repeat"/>
    <property type="match status" value="2"/>
</dbReference>
<keyword evidence="25" id="KW-1185">Reference proteome</keyword>
<dbReference type="PROSITE" id="PS01209">
    <property type="entry name" value="LDLRA_1"/>
    <property type="match status" value="1"/>
</dbReference>
<evidence type="ECO:0000256" key="10">
    <source>
        <dbReference type="ARBA" id="ARBA00022692"/>
    </source>
</evidence>
<evidence type="ECO:0000256" key="15">
    <source>
        <dbReference type="ARBA" id="ARBA00023136"/>
    </source>
</evidence>
<keyword evidence="17" id="KW-0179">Complement alternate pathway</keyword>
<dbReference type="InterPro" id="IPR036383">
    <property type="entry name" value="TSP1_rpt_sf"/>
</dbReference>
<evidence type="ECO:0000256" key="5">
    <source>
        <dbReference type="ARBA" id="ARBA00022452"/>
    </source>
</evidence>